<reference evidence="2" key="1">
    <citation type="journal article" date="2019" name="bioRxiv">
        <title>The Genome of the Zebra Mussel, Dreissena polymorpha: A Resource for Invasive Species Research.</title>
        <authorList>
            <person name="McCartney M.A."/>
            <person name="Auch B."/>
            <person name="Kono T."/>
            <person name="Mallez S."/>
            <person name="Zhang Y."/>
            <person name="Obille A."/>
            <person name="Becker A."/>
            <person name="Abrahante J.E."/>
            <person name="Garbe J."/>
            <person name="Badalamenti J.P."/>
            <person name="Herman A."/>
            <person name="Mangelson H."/>
            <person name="Liachko I."/>
            <person name="Sullivan S."/>
            <person name="Sone E.D."/>
            <person name="Koren S."/>
            <person name="Silverstein K.A.T."/>
            <person name="Beckman K.B."/>
            <person name="Gohl D.M."/>
        </authorList>
    </citation>
    <scope>NUCLEOTIDE SEQUENCE</scope>
    <source>
        <strain evidence="2">Duluth1</strain>
        <tissue evidence="2">Whole animal</tissue>
    </source>
</reference>
<gene>
    <name evidence="2" type="ORF">DPMN_049886</name>
</gene>
<dbReference type="AlphaFoldDB" id="A0A9D4CF44"/>
<organism evidence="2 3">
    <name type="scientific">Dreissena polymorpha</name>
    <name type="common">Zebra mussel</name>
    <name type="synonym">Mytilus polymorpha</name>
    <dbReference type="NCBI Taxonomy" id="45954"/>
    <lineage>
        <taxon>Eukaryota</taxon>
        <taxon>Metazoa</taxon>
        <taxon>Spiralia</taxon>
        <taxon>Lophotrochozoa</taxon>
        <taxon>Mollusca</taxon>
        <taxon>Bivalvia</taxon>
        <taxon>Autobranchia</taxon>
        <taxon>Heteroconchia</taxon>
        <taxon>Euheterodonta</taxon>
        <taxon>Imparidentia</taxon>
        <taxon>Neoheterodontei</taxon>
        <taxon>Myida</taxon>
        <taxon>Dreissenoidea</taxon>
        <taxon>Dreissenidae</taxon>
        <taxon>Dreissena</taxon>
    </lineage>
</organism>
<proteinExistence type="predicted"/>
<reference evidence="2" key="2">
    <citation type="submission" date="2020-11" db="EMBL/GenBank/DDBJ databases">
        <authorList>
            <person name="McCartney M.A."/>
            <person name="Auch B."/>
            <person name="Kono T."/>
            <person name="Mallez S."/>
            <person name="Becker A."/>
            <person name="Gohl D.M."/>
            <person name="Silverstein K.A.T."/>
            <person name="Koren S."/>
            <person name="Bechman K.B."/>
            <person name="Herman A."/>
            <person name="Abrahante J.E."/>
            <person name="Garbe J."/>
        </authorList>
    </citation>
    <scope>NUCLEOTIDE SEQUENCE</scope>
    <source>
        <strain evidence="2">Duluth1</strain>
        <tissue evidence="2">Whole animal</tissue>
    </source>
</reference>
<feature type="transmembrane region" description="Helical" evidence="1">
    <location>
        <begin position="86"/>
        <end position="109"/>
    </location>
</feature>
<evidence type="ECO:0000313" key="3">
    <source>
        <dbReference type="Proteomes" id="UP000828390"/>
    </source>
</evidence>
<evidence type="ECO:0000313" key="2">
    <source>
        <dbReference type="EMBL" id="KAH3724084.1"/>
    </source>
</evidence>
<keyword evidence="1" id="KW-1133">Transmembrane helix</keyword>
<evidence type="ECO:0000256" key="1">
    <source>
        <dbReference type="SAM" id="Phobius"/>
    </source>
</evidence>
<dbReference type="Proteomes" id="UP000828390">
    <property type="component" value="Unassembled WGS sequence"/>
</dbReference>
<keyword evidence="3" id="KW-1185">Reference proteome</keyword>
<accession>A0A9D4CF44</accession>
<dbReference type="EMBL" id="JAIWYP010000012">
    <property type="protein sequence ID" value="KAH3724084.1"/>
    <property type="molecule type" value="Genomic_DNA"/>
</dbReference>
<protein>
    <submittedName>
        <fullName evidence="2">Uncharacterized protein</fullName>
    </submittedName>
</protein>
<keyword evidence="1" id="KW-0812">Transmembrane</keyword>
<name>A0A9D4CF44_DREPO</name>
<comment type="caution">
    <text evidence="2">The sequence shown here is derived from an EMBL/GenBank/DDBJ whole genome shotgun (WGS) entry which is preliminary data.</text>
</comment>
<sequence length="111" mass="12750">MKRRAIIKHVIISFRNTGHDSLNRCVSRMISNRLNDMRLVCFTKYVLGFNEDRRMGLSAYENTFSRERSPDLDATRGRWNTRAGSIARSLAILAAGLFPRLFAVLSFLLNL</sequence>
<keyword evidence="1" id="KW-0472">Membrane</keyword>